<gene>
    <name evidence="2" type="ORF">XD73_0416</name>
</gene>
<name>A0A101FYL8_9CHLR</name>
<protein>
    <recommendedName>
        <fullName evidence="4">Peptidase C39-like domain-containing protein</fullName>
    </recommendedName>
</protein>
<feature type="region of interest" description="Disordered" evidence="1">
    <location>
        <begin position="1"/>
        <end position="20"/>
    </location>
</feature>
<reference evidence="2 3" key="1">
    <citation type="journal article" date="2015" name="MBio">
        <title>Genome-Resolved Metagenomic Analysis Reveals Roles for Candidate Phyla and Other Microbial Community Members in Biogeochemical Transformations in Oil Reservoirs.</title>
        <authorList>
            <person name="Hu P."/>
            <person name="Tom L."/>
            <person name="Singh A."/>
            <person name="Thomas B.C."/>
            <person name="Baker B.J."/>
            <person name="Piceno Y.M."/>
            <person name="Andersen G.L."/>
            <person name="Banfield J.F."/>
        </authorList>
    </citation>
    <scope>NUCLEOTIDE SEQUENCE [LARGE SCALE GENOMIC DNA]</scope>
    <source>
        <strain evidence="2">46_16</strain>
    </source>
</reference>
<organism evidence="2 3">
    <name type="scientific">Anaerolinea thermophila</name>
    <dbReference type="NCBI Taxonomy" id="167964"/>
    <lineage>
        <taxon>Bacteria</taxon>
        <taxon>Bacillati</taxon>
        <taxon>Chloroflexota</taxon>
        <taxon>Anaerolineae</taxon>
        <taxon>Anaerolineales</taxon>
        <taxon>Anaerolineaceae</taxon>
        <taxon>Anaerolinea</taxon>
    </lineage>
</organism>
<evidence type="ECO:0000313" key="2">
    <source>
        <dbReference type="EMBL" id="KUK46712.1"/>
    </source>
</evidence>
<evidence type="ECO:0000256" key="1">
    <source>
        <dbReference type="SAM" id="MobiDB-lite"/>
    </source>
</evidence>
<accession>A0A101FYL8</accession>
<dbReference type="AlphaFoldDB" id="A0A101FYL8"/>
<evidence type="ECO:0008006" key="4">
    <source>
        <dbReference type="Google" id="ProtNLM"/>
    </source>
</evidence>
<evidence type="ECO:0000313" key="3">
    <source>
        <dbReference type="Proteomes" id="UP000064249"/>
    </source>
</evidence>
<proteinExistence type="predicted"/>
<comment type="caution">
    <text evidence="2">The sequence shown here is derived from an EMBL/GenBank/DDBJ whole genome shotgun (WGS) entry which is preliminary data.</text>
</comment>
<sequence length="219" mass="25247">MMYGQENKQPEPQNHQSSIQKTFPSSFGSFYLSQGFRQKGIVSNDCGPTSVAMIINIILTQESVKDLSLRKENIIYQTRFHFWDRLPGTFPNVGGATTPWGIVTAFNQWMLKLGLPWKAERISGASRHTIFEKIVSGKYISALKIWKNGGAHWVNIIDFSAEDNMVFTLDPNPYLVHLPPNRRVQKESWEKFSSDWQRRKVWSSLLGIHKEIIVYSRDL</sequence>
<dbReference type="Proteomes" id="UP000064249">
    <property type="component" value="Unassembled WGS sequence"/>
</dbReference>
<dbReference type="EMBL" id="LGFU01000011">
    <property type="protein sequence ID" value="KUK46712.1"/>
    <property type="molecule type" value="Genomic_DNA"/>
</dbReference>